<reference evidence="2 3" key="1">
    <citation type="submission" date="2018-11" db="EMBL/GenBank/DDBJ databases">
        <authorList>
            <consortium name="Pathogen Informatics"/>
        </authorList>
    </citation>
    <scope>NUCLEOTIDE SEQUENCE [LARGE SCALE GENOMIC DNA]</scope>
</reference>
<keyword evidence="1" id="KW-1133">Transmembrane helix</keyword>
<keyword evidence="1" id="KW-0472">Membrane</keyword>
<dbReference type="EMBL" id="UYRU01081102">
    <property type="protein sequence ID" value="VDN31627.1"/>
    <property type="molecule type" value="Genomic_DNA"/>
</dbReference>
<evidence type="ECO:0000313" key="3">
    <source>
        <dbReference type="Proteomes" id="UP000281553"/>
    </source>
</evidence>
<gene>
    <name evidence="2" type="ORF">DILT_LOCUS15791</name>
</gene>
<feature type="transmembrane region" description="Helical" evidence="1">
    <location>
        <begin position="12"/>
        <end position="33"/>
    </location>
</feature>
<proteinExistence type="predicted"/>
<name>A0A3P7NB23_DIBLA</name>
<accession>A0A3P7NB23</accession>
<dbReference type="Proteomes" id="UP000281553">
    <property type="component" value="Unassembled WGS sequence"/>
</dbReference>
<evidence type="ECO:0000256" key="1">
    <source>
        <dbReference type="SAM" id="Phobius"/>
    </source>
</evidence>
<dbReference type="AlphaFoldDB" id="A0A3P7NB23"/>
<organism evidence="2 3">
    <name type="scientific">Dibothriocephalus latus</name>
    <name type="common">Fish tapeworm</name>
    <name type="synonym">Diphyllobothrium latum</name>
    <dbReference type="NCBI Taxonomy" id="60516"/>
    <lineage>
        <taxon>Eukaryota</taxon>
        <taxon>Metazoa</taxon>
        <taxon>Spiralia</taxon>
        <taxon>Lophotrochozoa</taxon>
        <taxon>Platyhelminthes</taxon>
        <taxon>Cestoda</taxon>
        <taxon>Eucestoda</taxon>
        <taxon>Diphyllobothriidea</taxon>
        <taxon>Diphyllobothriidae</taxon>
        <taxon>Dibothriocephalus</taxon>
    </lineage>
</organism>
<keyword evidence="1" id="KW-0812">Transmembrane</keyword>
<keyword evidence="3" id="KW-1185">Reference proteome</keyword>
<protein>
    <submittedName>
        <fullName evidence="2">Uncharacterized protein</fullName>
    </submittedName>
</protein>
<sequence length="156" mass="17930">MLRRAHLGFKLTVRLLLAVGFLSLVTFAGQWVYSPSDTPIITYISPCKTNWLRLRASHETNTFKVSIAVEIANDSHGSGSNINSDNRWVGRHFRRRHYQQRIYTFADLADLPDRHWRRPIPPAVYLLYPQALDMKKVVADIASCRPIPEVSMKNPN</sequence>
<evidence type="ECO:0000313" key="2">
    <source>
        <dbReference type="EMBL" id="VDN31627.1"/>
    </source>
</evidence>